<protein>
    <submittedName>
        <fullName evidence="2">Uncharacterized protein</fullName>
    </submittedName>
</protein>
<name>A0AAP0J5C9_9MAGN</name>
<proteinExistence type="predicted"/>
<dbReference type="Proteomes" id="UP001420932">
    <property type="component" value="Unassembled WGS sequence"/>
</dbReference>
<reference evidence="2 3" key="1">
    <citation type="submission" date="2024-01" db="EMBL/GenBank/DDBJ databases">
        <title>Genome assemblies of Stephania.</title>
        <authorList>
            <person name="Yang L."/>
        </authorList>
    </citation>
    <scope>NUCLEOTIDE SEQUENCE [LARGE SCALE GENOMIC DNA]</scope>
    <source>
        <strain evidence="2">YNDBR</strain>
        <tissue evidence="2">Leaf</tissue>
    </source>
</reference>
<dbReference type="EMBL" id="JBBNAF010000007">
    <property type="protein sequence ID" value="KAK9127708.1"/>
    <property type="molecule type" value="Genomic_DNA"/>
</dbReference>
<feature type="region of interest" description="Disordered" evidence="1">
    <location>
        <begin position="112"/>
        <end position="215"/>
    </location>
</feature>
<comment type="caution">
    <text evidence="2">The sequence shown here is derived from an EMBL/GenBank/DDBJ whole genome shotgun (WGS) entry which is preliminary data.</text>
</comment>
<keyword evidence="3" id="KW-1185">Reference proteome</keyword>
<dbReference type="AlphaFoldDB" id="A0AAP0J5C9"/>
<accession>A0AAP0J5C9</accession>
<evidence type="ECO:0000313" key="2">
    <source>
        <dbReference type="EMBL" id="KAK9127708.1"/>
    </source>
</evidence>
<organism evidence="2 3">
    <name type="scientific">Stephania yunnanensis</name>
    <dbReference type="NCBI Taxonomy" id="152371"/>
    <lineage>
        <taxon>Eukaryota</taxon>
        <taxon>Viridiplantae</taxon>
        <taxon>Streptophyta</taxon>
        <taxon>Embryophyta</taxon>
        <taxon>Tracheophyta</taxon>
        <taxon>Spermatophyta</taxon>
        <taxon>Magnoliopsida</taxon>
        <taxon>Ranunculales</taxon>
        <taxon>Menispermaceae</taxon>
        <taxon>Menispermoideae</taxon>
        <taxon>Cissampelideae</taxon>
        <taxon>Stephania</taxon>
    </lineage>
</organism>
<evidence type="ECO:0000256" key="1">
    <source>
        <dbReference type="SAM" id="MobiDB-lite"/>
    </source>
</evidence>
<evidence type="ECO:0000313" key="3">
    <source>
        <dbReference type="Proteomes" id="UP001420932"/>
    </source>
</evidence>
<feature type="compositionally biased region" description="Basic and acidic residues" evidence="1">
    <location>
        <begin position="157"/>
        <end position="167"/>
    </location>
</feature>
<feature type="compositionally biased region" description="Polar residues" evidence="1">
    <location>
        <begin position="192"/>
        <end position="205"/>
    </location>
</feature>
<sequence>MSKQRDRRSLLQAHKGVGVVDGRQATELTVGRQRSRQQADNGINVVAGKEQWTSQRNQQAYRQQVTSAKGQTDSWEACKRADGGFDWRSQRLAGLSSDEAATTAYRWLGVQSRREVRRRRPRSGSAQSSIGEDVQEADLVCSGGGRDGSDVQVAQKWSRERSDEEQRLMYNSGVGSEVTRSSDSREDVDCLQQRQTRSSDGATKSNGGGDKEKNMTKKGVEWMAWLVQGLDVVDAGGQIDHEAFRRVCGDLVVRNPQLGL</sequence>
<gene>
    <name evidence="2" type="ORF">Syun_016505</name>
</gene>